<evidence type="ECO:0000313" key="1">
    <source>
        <dbReference type="EMBL" id="SDM18373.1"/>
    </source>
</evidence>
<dbReference type="STRING" id="563176.SAMN04488090_2745"/>
<accession>A0A1G9R585</accession>
<reference evidence="1 2" key="1">
    <citation type="submission" date="2016-10" db="EMBL/GenBank/DDBJ databases">
        <authorList>
            <person name="de Groot N.N."/>
        </authorList>
    </citation>
    <scope>NUCLEOTIDE SEQUENCE [LARGE SCALE GENOMIC DNA]</scope>
    <source>
        <strain evidence="1 2">DSM 21668</strain>
    </source>
</reference>
<evidence type="ECO:0000313" key="2">
    <source>
        <dbReference type="Proteomes" id="UP000198901"/>
    </source>
</evidence>
<evidence type="ECO:0008006" key="3">
    <source>
        <dbReference type="Google" id="ProtNLM"/>
    </source>
</evidence>
<protein>
    <recommendedName>
        <fullName evidence="3">ACT domain-containing protein</fullName>
    </recommendedName>
</protein>
<dbReference type="EMBL" id="FNGS01000005">
    <property type="protein sequence ID" value="SDM18373.1"/>
    <property type="molecule type" value="Genomic_DNA"/>
</dbReference>
<keyword evidence="2" id="KW-1185">Reference proteome</keyword>
<name>A0A1G9R585_9BACT</name>
<dbReference type="Proteomes" id="UP000198901">
    <property type="component" value="Unassembled WGS sequence"/>
</dbReference>
<sequence length="86" mass="10072">MRRYFTNNAMNHTELRLRVFGTSRKPLVHDILNAIVRRKGNRIRQLDFSWLNNSQRGILNIESQEPQESLIRRIAAVEGVLKVFPA</sequence>
<proteinExistence type="predicted"/>
<organism evidence="1 2">
    <name type="scientific">Siphonobacter aquaeclarae</name>
    <dbReference type="NCBI Taxonomy" id="563176"/>
    <lineage>
        <taxon>Bacteria</taxon>
        <taxon>Pseudomonadati</taxon>
        <taxon>Bacteroidota</taxon>
        <taxon>Cytophagia</taxon>
        <taxon>Cytophagales</taxon>
        <taxon>Cytophagaceae</taxon>
        <taxon>Siphonobacter</taxon>
    </lineage>
</organism>
<dbReference type="AlphaFoldDB" id="A0A1G9R585"/>
<gene>
    <name evidence="1" type="ORF">SAMN04488090_2745</name>
</gene>